<dbReference type="CDD" id="cd04179">
    <property type="entry name" value="DPM_DPG-synthase_like"/>
    <property type="match status" value="1"/>
</dbReference>
<dbReference type="PANTHER" id="PTHR48090:SF7">
    <property type="entry name" value="RFBJ PROTEIN"/>
    <property type="match status" value="1"/>
</dbReference>
<evidence type="ECO:0000259" key="1">
    <source>
        <dbReference type="Pfam" id="PF00535"/>
    </source>
</evidence>
<dbReference type="PANTHER" id="PTHR48090">
    <property type="entry name" value="UNDECAPRENYL-PHOSPHATE 4-DEOXY-4-FORMAMIDO-L-ARABINOSE TRANSFERASE-RELATED"/>
    <property type="match status" value="1"/>
</dbReference>
<dbReference type="GO" id="GO:0016740">
    <property type="term" value="F:transferase activity"/>
    <property type="evidence" value="ECO:0007669"/>
    <property type="project" value="UniProtKB-KW"/>
</dbReference>
<dbReference type="Gene3D" id="3.90.550.10">
    <property type="entry name" value="Spore Coat Polysaccharide Biosynthesis Protein SpsA, Chain A"/>
    <property type="match status" value="1"/>
</dbReference>
<evidence type="ECO:0000313" key="2">
    <source>
        <dbReference type="EMBL" id="PIQ75155.1"/>
    </source>
</evidence>
<sequence length="230" mass="26944">MKLSIIIPVFNEKNTISQILEKVENVDFGIEKEIIIVDDFSLDGTRDILKNYEEKYKIVYHERNYGKGRALRNGFKHVSGDWVVIQDADLEYDPSDLKNLLEKIKEPDVFVVYGSRRLHHNYLEARKSGHVFALGGIFLSWLTNLLYGTEITDEPTCYKMFRADLLPGLDLKCERFEFCPELTAKIAKKGIKIHEVPINYYPRHKNEGKKINWKDALEAVWTLLKYRFKK</sequence>
<dbReference type="SUPFAM" id="SSF53448">
    <property type="entry name" value="Nucleotide-diphospho-sugar transferases"/>
    <property type="match status" value="1"/>
</dbReference>
<accession>A0A2H0KV35</accession>
<reference evidence="2 3" key="1">
    <citation type="submission" date="2017-09" db="EMBL/GenBank/DDBJ databases">
        <title>Depth-based differentiation of microbial function through sediment-hosted aquifers and enrichment of novel symbionts in the deep terrestrial subsurface.</title>
        <authorList>
            <person name="Probst A.J."/>
            <person name="Ladd B."/>
            <person name="Jarett J.K."/>
            <person name="Geller-Mcgrath D.E."/>
            <person name="Sieber C.M."/>
            <person name="Emerson J.B."/>
            <person name="Anantharaman K."/>
            <person name="Thomas B.C."/>
            <person name="Malmstrom R."/>
            <person name="Stieglmeier M."/>
            <person name="Klingl A."/>
            <person name="Woyke T."/>
            <person name="Ryan C.M."/>
            <person name="Banfield J.F."/>
        </authorList>
    </citation>
    <scope>NUCLEOTIDE SEQUENCE [LARGE SCALE GENOMIC DNA]</scope>
    <source>
        <strain evidence="2">CG11_big_fil_rev_8_21_14_0_20_40_15</strain>
    </source>
</reference>
<dbReference type="InterPro" id="IPR001173">
    <property type="entry name" value="Glyco_trans_2-like"/>
</dbReference>
<comment type="caution">
    <text evidence="2">The sequence shown here is derived from an EMBL/GenBank/DDBJ whole genome shotgun (WGS) entry which is preliminary data.</text>
</comment>
<dbReference type="AlphaFoldDB" id="A0A2H0KV35"/>
<proteinExistence type="predicted"/>
<dbReference type="EMBL" id="PCVO01000042">
    <property type="protein sequence ID" value="PIQ75155.1"/>
    <property type="molecule type" value="Genomic_DNA"/>
</dbReference>
<dbReference type="Proteomes" id="UP000229317">
    <property type="component" value="Unassembled WGS sequence"/>
</dbReference>
<name>A0A2H0KV35_9BACT</name>
<dbReference type="InterPro" id="IPR029044">
    <property type="entry name" value="Nucleotide-diphossugar_trans"/>
</dbReference>
<evidence type="ECO:0000313" key="3">
    <source>
        <dbReference type="Proteomes" id="UP000229317"/>
    </source>
</evidence>
<organism evidence="2 3">
    <name type="scientific">Candidatus Portnoybacteria bacterium CG11_big_fil_rev_8_21_14_0_20_40_15</name>
    <dbReference type="NCBI Taxonomy" id="1974817"/>
    <lineage>
        <taxon>Bacteria</taxon>
        <taxon>Candidatus Portnoyibacteriota</taxon>
    </lineage>
</organism>
<dbReference type="Pfam" id="PF00535">
    <property type="entry name" value="Glycos_transf_2"/>
    <property type="match status" value="1"/>
</dbReference>
<gene>
    <name evidence="2" type="ORF">COV84_02770</name>
</gene>
<feature type="domain" description="Glycosyltransferase 2-like" evidence="1">
    <location>
        <begin position="4"/>
        <end position="165"/>
    </location>
</feature>
<protein>
    <submittedName>
        <fullName evidence="2">Glycosyl transferase</fullName>
    </submittedName>
</protein>
<dbReference type="InterPro" id="IPR050256">
    <property type="entry name" value="Glycosyltransferase_2"/>
</dbReference>
<keyword evidence="2" id="KW-0808">Transferase</keyword>